<protein>
    <submittedName>
        <fullName evidence="2">Uncharacterized protein</fullName>
    </submittedName>
</protein>
<dbReference type="EMBL" id="JADBJN010000001">
    <property type="protein sequence ID" value="KAG5683016.1"/>
    <property type="molecule type" value="Genomic_DNA"/>
</dbReference>
<organism evidence="2 3">
    <name type="scientific">Polypedilum vanderplanki</name>
    <name type="common">Sleeping chironomid midge</name>
    <dbReference type="NCBI Taxonomy" id="319348"/>
    <lineage>
        <taxon>Eukaryota</taxon>
        <taxon>Metazoa</taxon>
        <taxon>Ecdysozoa</taxon>
        <taxon>Arthropoda</taxon>
        <taxon>Hexapoda</taxon>
        <taxon>Insecta</taxon>
        <taxon>Pterygota</taxon>
        <taxon>Neoptera</taxon>
        <taxon>Endopterygota</taxon>
        <taxon>Diptera</taxon>
        <taxon>Nematocera</taxon>
        <taxon>Chironomoidea</taxon>
        <taxon>Chironomidae</taxon>
        <taxon>Chironominae</taxon>
        <taxon>Polypedilum</taxon>
        <taxon>Polypedilum</taxon>
    </lineage>
</organism>
<sequence>MVRFNRKTLSERREERHTPPLPPSVPSPLHADLSNYRIPRRNEVSSDQESHDYQRKEPREQHSSRNRERPSNRHRRRYSPSPRRRRCRDHSLDRVRHRNQPKRESSRVHFQPIAMEISPIREPARSQQRRNSVHRRSVQGPQLQPSLAERLGPIPASSPLVRVTTRRTTSVLKFENVPTNVDLLSFLTLLGREVRSVIGATRLYNYEQKTVGDSIFVYLVDQEEIDAAVGRGFTFNFTSGQQLIKPLLLSAAITSIYAADAQDPSLSLIPTIMLRNLVPVTTRQAIAAAIDAVDLIAQRVNYVTHVRLPAKGLDLAKTSSLAFVGINSKDQVNELNGQEVQRCGKKVPLHKSEQVPVLVPVGFMRQNRDAAWIHRAAQGNMLIARSNPFE</sequence>
<feature type="compositionally biased region" description="Basic and acidic residues" evidence="1">
    <location>
        <begin position="8"/>
        <end position="18"/>
    </location>
</feature>
<dbReference type="AlphaFoldDB" id="A0A9J6CM37"/>
<feature type="region of interest" description="Disordered" evidence="1">
    <location>
        <begin position="1"/>
        <end position="151"/>
    </location>
</feature>
<gene>
    <name evidence="2" type="ORF">PVAND_012326</name>
</gene>
<evidence type="ECO:0000313" key="2">
    <source>
        <dbReference type="EMBL" id="KAG5683016.1"/>
    </source>
</evidence>
<accession>A0A9J6CM37</accession>
<keyword evidence="3" id="KW-1185">Reference proteome</keyword>
<evidence type="ECO:0000313" key="3">
    <source>
        <dbReference type="Proteomes" id="UP001107558"/>
    </source>
</evidence>
<feature type="compositionally biased region" description="Basic and acidic residues" evidence="1">
    <location>
        <begin position="40"/>
        <end position="71"/>
    </location>
</feature>
<evidence type="ECO:0000256" key="1">
    <source>
        <dbReference type="SAM" id="MobiDB-lite"/>
    </source>
</evidence>
<proteinExistence type="predicted"/>
<feature type="compositionally biased region" description="Basic residues" evidence="1">
    <location>
        <begin position="127"/>
        <end position="137"/>
    </location>
</feature>
<dbReference type="Proteomes" id="UP001107558">
    <property type="component" value="Chromosome 1"/>
</dbReference>
<name>A0A9J6CM37_POLVA</name>
<comment type="caution">
    <text evidence="2">The sequence shown here is derived from an EMBL/GenBank/DDBJ whole genome shotgun (WGS) entry which is preliminary data.</text>
</comment>
<reference evidence="2" key="1">
    <citation type="submission" date="2021-03" db="EMBL/GenBank/DDBJ databases">
        <title>Chromosome level genome of the anhydrobiotic midge Polypedilum vanderplanki.</title>
        <authorList>
            <person name="Yoshida Y."/>
            <person name="Kikawada T."/>
            <person name="Gusev O."/>
        </authorList>
    </citation>
    <scope>NUCLEOTIDE SEQUENCE</scope>
    <source>
        <strain evidence="2">NIAS01</strain>
        <tissue evidence="2">Whole body or cell culture</tissue>
    </source>
</reference>
<feature type="compositionally biased region" description="Basic residues" evidence="1">
    <location>
        <begin position="72"/>
        <end position="88"/>
    </location>
</feature>